<dbReference type="Pfam" id="PF09997">
    <property type="entry name" value="DUF2238"/>
    <property type="match status" value="1"/>
</dbReference>
<dbReference type="EMBL" id="CU466930">
    <property type="protein sequence ID" value="CAO81401.1"/>
    <property type="molecule type" value="Genomic_DNA"/>
</dbReference>
<dbReference type="Proteomes" id="UP000002019">
    <property type="component" value="Chromosome"/>
</dbReference>
<dbReference type="KEGG" id="caci:CLOAM1554"/>
<evidence type="ECO:0000256" key="1">
    <source>
        <dbReference type="SAM" id="Phobius"/>
    </source>
</evidence>
<organism evidence="2 3">
    <name type="scientific">Cloacimonas acidaminovorans (strain Evry)</name>
    <dbReference type="NCBI Taxonomy" id="459349"/>
    <lineage>
        <taxon>Bacteria</taxon>
        <taxon>Pseudomonadati</taxon>
        <taxon>Candidatus Cloacimonadota</taxon>
        <taxon>Candidatus Cloacimonadia</taxon>
        <taxon>Candidatus Cloacimonadales</taxon>
        <taxon>Candidatus Cloacimonadaceae</taxon>
        <taxon>Candidatus Cloacimonas</taxon>
    </lineage>
</organism>
<accession>B0VFV9</accession>
<keyword evidence="1" id="KW-0812">Transmembrane</keyword>
<dbReference type="InterPro" id="IPR014509">
    <property type="entry name" value="YjdF-like"/>
</dbReference>
<name>B0VFV9_CLOAI</name>
<evidence type="ECO:0000313" key="2">
    <source>
        <dbReference type="EMBL" id="CAO81401.1"/>
    </source>
</evidence>
<dbReference type="HOGENOM" id="CLU_070751_1_1_0"/>
<dbReference type="STRING" id="459349.CLOAM1554"/>
<proteinExistence type="predicted"/>
<sequence>MHTASAVILSYSGFILIYSMNKDYKVDMKLSPKFMALFSFCFAIMVCALWEILEYTIDAIFGVDMQKARNLEKVYGFFDTRLGVKDTMKDLIIDAIGAYVVSLIGYFHLKRRKDEDSAFWSLHKQFMKDNPELFGMAEEENKIDMK</sequence>
<protein>
    <submittedName>
        <fullName evidence="2">Uncharacterized protein</fullName>
    </submittedName>
</protein>
<dbReference type="AlphaFoldDB" id="B0VFV9"/>
<feature type="transmembrane region" description="Helical" evidence="1">
    <location>
        <begin position="34"/>
        <end position="53"/>
    </location>
</feature>
<keyword evidence="1" id="KW-0472">Membrane</keyword>
<reference evidence="2 3" key="1">
    <citation type="journal article" date="2008" name="J. Bacteriol.">
        <title>'Candidatus Cloacamonas acidaminovorans': genome sequence reconstruction provides a first glimpse of a new bacterial division.</title>
        <authorList>
            <person name="Pelletier E."/>
            <person name="Kreimeyer A."/>
            <person name="Bocs S."/>
            <person name="Rouy Z."/>
            <person name="Gyapay G."/>
            <person name="Chouari R."/>
            <person name="Riviere D."/>
            <person name="Ganesan A."/>
            <person name="Daegelen P."/>
            <person name="Sghir A."/>
            <person name="Cohen G.N."/>
            <person name="Medigue C."/>
            <person name="Weissenbach J."/>
            <person name="Le Paslier D."/>
        </authorList>
    </citation>
    <scope>NUCLEOTIDE SEQUENCE [LARGE SCALE GENOMIC DNA]</scope>
    <source>
        <strain evidence="3">Evry</strain>
    </source>
</reference>
<dbReference type="eggNOG" id="COG2865">
    <property type="taxonomic scope" value="Bacteria"/>
</dbReference>
<gene>
    <name evidence="2" type="ordered locus">CLOAM1554</name>
</gene>
<feature type="transmembrane region" description="Helical" evidence="1">
    <location>
        <begin position="91"/>
        <end position="109"/>
    </location>
</feature>
<keyword evidence="3" id="KW-1185">Reference proteome</keyword>
<keyword evidence="1" id="KW-1133">Transmembrane helix</keyword>
<feature type="transmembrane region" description="Helical" evidence="1">
    <location>
        <begin position="6"/>
        <end position="22"/>
    </location>
</feature>
<evidence type="ECO:0000313" key="3">
    <source>
        <dbReference type="Proteomes" id="UP000002019"/>
    </source>
</evidence>